<accession>A0A0K3P498</accession>
<keyword evidence="1" id="KW-0614">Plasmid</keyword>
<dbReference type="Gene3D" id="1.10.287.1080">
    <property type="entry name" value="MazG-like"/>
    <property type="match status" value="2"/>
</dbReference>
<evidence type="ECO:0000313" key="1">
    <source>
        <dbReference type="EMBL" id="MBA7721547.1"/>
    </source>
</evidence>
<reference evidence="1" key="1">
    <citation type="submission" date="2020-06" db="EMBL/GenBank/DDBJ databases">
        <title>REHAB project genomes.</title>
        <authorList>
            <person name="Shaw L.P."/>
        </authorList>
    </citation>
    <scope>NUCLEOTIDE SEQUENCE</scope>
    <source>
        <strain evidence="1">RHBSTW-00474</strain>
        <plasmid evidence="1">pRHBSTW-00474_9</plasmid>
    </source>
</reference>
<sequence length="330" mass="38007">MLRINDMSNIIVGIYSKKNEEKSFEYMYSYLTRKTAYLTREFIRDGNQDKELLKNTYIEALSWLFAICDKLEIQPQEAFYKKFPSCCPYCLGAPCSCSQTHRKPEKIRSAKGIKDELFNKYNAIKPMQFPPYAPRMINDIYPSNRTIWSTFGGFYHSSRLFEELGELQEAYAKSIEDKNYNKENLHEECADIYAWLFSLWGIIFKDDDLGEAFESYYLNGCPVCNKRECVCVSYSGKISKTDEKRASLEKLKQELELLLKDETTGEFKENLESAISAIKDAIDSGKDADSRRTLSEVESVLDSIEKNSAKMSSVASNALNVFNVISKLFQ</sequence>
<dbReference type="AlphaFoldDB" id="A0A0K3P498"/>
<dbReference type="RefSeq" id="WP_000944483.1">
    <property type="nucleotide sequence ID" value="NZ_BFRI01000023.1"/>
</dbReference>
<dbReference type="PANTHER" id="PTHR42702">
    <property type="entry name" value="NUCLEOTIDE PYROPHOSPHOHYDROLASE"/>
    <property type="match status" value="1"/>
</dbReference>
<evidence type="ECO:0000313" key="2">
    <source>
        <dbReference type="Proteomes" id="UP000622722"/>
    </source>
</evidence>
<name>A0A0K3P498_ECOLX</name>
<dbReference type="SUPFAM" id="SSF101386">
    <property type="entry name" value="all-alpha NTP pyrophosphatases"/>
    <property type="match status" value="1"/>
</dbReference>
<dbReference type="PANTHER" id="PTHR42702:SF1">
    <property type="entry name" value="REGULATORY PROTEIN FOR BETA-LACTAMASE"/>
    <property type="match status" value="1"/>
</dbReference>
<organism evidence="1 2">
    <name type="scientific">Escherichia coli</name>
    <dbReference type="NCBI Taxonomy" id="562"/>
    <lineage>
        <taxon>Bacteria</taxon>
        <taxon>Pseudomonadati</taxon>
        <taxon>Pseudomonadota</taxon>
        <taxon>Gammaproteobacteria</taxon>
        <taxon>Enterobacterales</taxon>
        <taxon>Enterobacteriaceae</taxon>
        <taxon>Escherichia</taxon>
    </lineage>
</organism>
<comment type="caution">
    <text evidence="1">The sequence shown here is derived from an EMBL/GenBank/DDBJ whole genome shotgun (WGS) entry which is preliminary data.</text>
</comment>
<dbReference type="InterPro" id="IPR044548">
    <property type="entry name" value="AF0060_NTP-PPase_MazG-like"/>
</dbReference>
<dbReference type="EMBL" id="JABXPW010000009">
    <property type="protein sequence ID" value="MBA7721547.1"/>
    <property type="molecule type" value="Genomic_DNA"/>
</dbReference>
<geneLocation type="plasmid" evidence="1">
    <name>pRHBSTW-00474_9</name>
</geneLocation>
<gene>
    <name evidence="1" type="ORF">HV209_23850</name>
</gene>
<protein>
    <submittedName>
        <fullName evidence="1">Uncharacterized protein</fullName>
    </submittedName>
</protein>
<dbReference type="CDD" id="cd11533">
    <property type="entry name" value="NTP-PPase_Af0060_like"/>
    <property type="match status" value="1"/>
</dbReference>
<proteinExistence type="predicted"/>
<dbReference type="Proteomes" id="UP000622722">
    <property type="component" value="Unassembled WGS sequence"/>
</dbReference>